<gene>
    <name evidence="6" type="ORF">K2173_024251</name>
</gene>
<keyword evidence="7" id="KW-1185">Reference proteome</keyword>
<proteinExistence type="inferred from homology"/>
<feature type="compositionally biased region" description="Acidic residues" evidence="4">
    <location>
        <begin position="835"/>
        <end position="844"/>
    </location>
</feature>
<dbReference type="InterPro" id="IPR012583">
    <property type="entry name" value="RIX1_N"/>
</dbReference>
<dbReference type="Proteomes" id="UP001159364">
    <property type="component" value="Linkage Group LG08"/>
</dbReference>
<dbReference type="AlphaFoldDB" id="A0AAV8UCB8"/>
<dbReference type="InterPro" id="IPR011989">
    <property type="entry name" value="ARM-like"/>
</dbReference>
<dbReference type="PANTHER" id="PTHR34105:SF1">
    <property type="entry name" value="PROLINE-, GLUTAMIC ACID- AND LEUCINE-RICH PROTEIN 1"/>
    <property type="match status" value="1"/>
</dbReference>
<evidence type="ECO:0000256" key="2">
    <source>
        <dbReference type="ARBA" id="ARBA00010511"/>
    </source>
</evidence>
<accession>A0AAV8UCB8</accession>
<feature type="domain" description="Pre-rRNA-processing protein RIX1 N-terminal" evidence="5">
    <location>
        <begin position="23"/>
        <end position="229"/>
    </location>
</feature>
<evidence type="ECO:0000256" key="1">
    <source>
        <dbReference type="ARBA" id="ARBA00004123"/>
    </source>
</evidence>
<feature type="region of interest" description="Disordered" evidence="4">
    <location>
        <begin position="673"/>
        <end position="702"/>
    </location>
</feature>
<evidence type="ECO:0000313" key="7">
    <source>
        <dbReference type="Proteomes" id="UP001159364"/>
    </source>
</evidence>
<comment type="caution">
    <text evidence="6">The sequence shown here is derived from an EMBL/GenBank/DDBJ whole genome shotgun (WGS) entry which is preliminary data.</text>
</comment>
<dbReference type="Pfam" id="PF08167">
    <property type="entry name" value="RIX1"/>
    <property type="match status" value="1"/>
</dbReference>
<dbReference type="GO" id="GO:0006364">
    <property type="term" value="P:rRNA processing"/>
    <property type="evidence" value="ECO:0007669"/>
    <property type="project" value="TreeGrafter"/>
</dbReference>
<dbReference type="EMBL" id="JAIWQS010000008">
    <property type="protein sequence ID" value="KAJ8900135.1"/>
    <property type="molecule type" value="Genomic_DNA"/>
</dbReference>
<dbReference type="PANTHER" id="PTHR34105">
    <property type="entry name" value="PROLINE-, GLUTAMIC ACID- AND LEUCINE-RICH PROTEIN 1"/>
    <property type="match status" value="1"/>
</dbReference>
<evidence type="ECO:0000256" key="3">
    <source>
        <dbReference type="ARBA" id="ARBA00023242"/>
    </source>
</evidence>
<name>A0AAV8UCB8_9ROSI</name>
<dbReference type="GO" id="GO:0005634">
    <property type="term" value="C:nucleus"/>
    <property type="evidence" value="ECO:0007669"/>
    <property type="project" value="UniProtKB-SubCell"/>
</dbReference>
<comment type="subcellular location">
    <subcellularLocation>
        <location evidence="1">Nucleus</location>
    </subcellularLocation>
</comment>
<dbReference type="Gene3D" id="1.25.10.10">
    <property type="entry name" value="Leucine-rich Repeat Variant"/>
    <property type="match status" value="1"/>
</dbReference>
<keyword evidence="3" id="KW-0539">Nucleus</keyword>
<protein>
    <recommendedName>
        <fullName evidence="5">Pre-rRNA-processing protein RIX1 N-terminal domain-containing protein</fullName>
    </recommendedName>
</protein>
<dbReference type="InterPro" id="IPR016024">
    <property type="entry name" value="ARM-type_fold"/>
</dbReference>
<sequence length="844" mass="93394">MAEIMAKGMNDVVMKPQMLYTLIKEDLPQDKRPFGSPSTLSRIVSILKTHKLLAETPPQQLQQSPTDPKYFQRWKSAVDNWVSRLLLLVDNQFMPDKCWAGICLLGVTCQQCSSERFLASYALWLEKLLPHMQSPTDSQFVKVASCTSIQDLITRLAEYPSVKKDATSHAGKLFGPLLKLLTEGSSENVLEAAAELLCAIIIFFPASLHRHYDNAEAAIASKILSSKCNDNVLKKLARCLALLPKSKGDEDSWLLMMRKILLMVNGYLTEIFHGIEEVTKWDEAVRLLIAPGEVPPFSLWGQQLLEEASDRERKRNKISCVSMFMLSCSIMLTTLYPVQVTVPVRSLLALVERVLMVDGSVPESMSQFVIASEQEFICCELPVLHDYSLELLVAIVRGMRSQLLPHAAYAVRLVKEYFRRCEVPELRVKVYSITKMLLISMGVGIAIYLAQEVVNNSLVDLIAMDMASHAHLNVSSEAFLHSYQRKRKHSATGSFEQQDIIGSEVEAQKNSPSTQISVKIAALEALEALLTVGGALRSDSWRPKVDDLLITISVDCCKDGWASEERNNLLNGHTSKVACLQLAALRALLASLLSPSHMRPPHLAQALELFRRGRQETGTKLAEFCAHALLTLEVLIHPRALPADFPSASTSHAVKGSYPVYSDSQMLRKPFSSGIQEERQNRSDSDDDLYTSWLGSGKEAEGPIESSFKNVDIENPSGMLRFDLEKNICVAESFGQKSPGISRQEAAVGNVGVEMGSTDDRISNEVQDLQETTVQLQESVSSEVTTVAAVTKDAIVTKMDLTTNQEPGVLHSVENEMQSGELGHDSSTESIPEIVDVDPDSDSD</sequence>
<evidence type="ECO:0000313" key="6">
    <source>
        <dbReference type="EMBL" id="KAJ8900135.1"/>
    </source>
</evidence>
<organism evidence="6 7">
    <name type="scientific">Erythroxylum novogranatense</name>
    <dbReference type="NCBI Taxonomy" id="1862640"/>
    <lineage>
        <taxon>Eukaryota</taxon>
        <taxon>Viridiplantae</taxon>
        <taxon>Streptophyta</taxon>
        <taxon>Embryophyta</taxon>
        <taxon>Tracheophyta</taxon>
        <taxon>Spermatophyta</taxon>
        <taxon>Magnoliopsida</taxon>
        <taxon>eudicotyledons</taxon>
        <taxon>Gunneridae</taxon>
        <taxon>Pentapetalae</taxon>
        <taxon>rosids</taxon>
        <taxon>fabids</taxon>
        <taxon>Malpighiales</taxon>
        <taxon>Erythroxylaceae</taxon>
        <taxon>Erythroxylum</taxon>
    </lineage>
</organism>
<feature type="region of interest" description="Disordered" evidence="4">
    <location>
        <begin position="803"/>
        <end position="844"/>
    </location>
</feature>
<evidence type="ECO:0000256" key="4">
    <source>
        <dbReference type="SAM" id="MobiDB-lite"/>
    </source>
</evidence>
<dbReference type="SUPFAM" id="SSF48371">
    <property type="entry name" value="ARM repeat"/>
    <property type="match status" value="1"/>
</dbReference>
<comment type="similarity">
    <text evidence="2">Belongs to the RIX1/PELP1 family.</text>
</comment>
<reference evidence="6 7" key="1">
    <citation type="submission" date="2021-09" db="EMBL/GenBank/DDBJ databases">
        <title>Genomic insights and catalytic innovation underlie evolution of tropane alkaloids biosynthesis.</title>
        <authorList>
            <person name="Wang Y.-J."/>
            <person name="Tian T."/>
            <person name="Huang J.-P."/>
            <person name="Huang S.-X."/>
        </authorList>
    </citation>
    <scope>NUCLEOTIDE SEQUENCE [LARGE SCALE GENOMIC DNA]</scope>
    <source>
        <strain evidence="6">KIB-2018</strain>
        <tissue evidence="6">Leaf</tissue>
    </source>
</reference>
<evidence type="ECO:0000259" key="5">
    <source>
        <dbReference type="Pfam" id="PF08167"/>
    </source>
</evidence>